<evidence type="ECO:0000313" key="2">
    <source>
        <dbReference type="EMBL" id="KAF4616813.1"/>
    </source>
</evidence>
<dbReference type="AlphaFoldDB" id="A0A8H4VNT7"/>
<comment type="caution">
    <text evidence="2">The sequence shown here is derived from an EMBL/GenBank/DDBJ whole genome shotgun (WGS) entry which is preliminary data.</text>
</comment>
<protein>
    <submittedName>
        <fullName evidence="2">Uncharacterized protein</fullName>
    </submittedName>
</protein>
<organism evidence="2 3">
    <name type="scientific">Agrocybe pediades</name>
    <dbReference type="NCBI Taxonomy" id="84607"/>
    <lineage>
        <taxon>Eukaryota</taxon>
        <taxon>Fungi</taxon>
        <taxon>Dikarya</taxon>
        <taxon>Basidiomycota</taxon>
        <taxon>Agaricomycotina</taxon>
        <taxon>Agaricomycetes</taxon>
        <taxon>Agaricomycetidae</taxon>
        <taxon>Agaricales</taxon>
        <taxon>Agaricineae</taxon>
        <taxon>Strophariaceae</taxon>
        <taxon>Agrocybe</taxon>
    </lineage>
</organism>
<dbReference type="Proteomes" id="UP000521872">
    <property type="component" value="Unassembled WGS sequence"/>
</dbReference>
<proteinExistence type="predicted"/>
<name>A0A8H4VNT7_9AGAR</name>
<feature type="compositionally biased region" description="Polar residues" evidence="1">
    <location>
        <begin position="306"/>
        <end position="318"/>
    </location>
</feature>
<keyword evidence="3" id="KW-1185">Reference proteome</keyword>
<reference evidence="2 3" key="1">
    <citation type="submission" date="2019-12" db="EMBL/GenBank/DDBJ databases">
        <authorList>
            <person name="Floudas D."/>
            <person name="Bentzer J."/>
            <person name="Ahren D."/>
            <person name="Johansson T."/>
            <person name="Persson P."/>
            <person name="Tunlid A."/>
        </authorList>
    </citation>
    <scope>NUCLEOTIDE SEQUENCE [LARGE SCALE GENOMIC DNA]</scope>
    <source>
        <strain evidence="2 3">CBS 102.39</strain>
    </source>
</reference>
<gene>
    <name evidence="2" type="ORF">D9613_008361</name>
</gene>
<evidence type="ECO:0000256" key="1">
    <source>
        <dbReference type="SAM" id="MobiDB-lite"/>
    </source>
</evidence>
<dbReference type="EMBL" id="JAACJL010000031">
    <property type="protein sequence ID" value="KAF4616813.1"/>
    <property type="molecule type" value="Genomic_DNA"/>
</dbReference>
<accession>A0A8H4VNT7</accession>
<evidence type="ECO:0000313" key="3">
    <source>
        <dbReference type="Proteomes" id="UP000521872"/>
    </source>
</evidence>
<feature type="compositionally biased region" description="Acidic residues" evidence="1">
    <location>
        <begin position="278"/>
        <end position="287"/>
    </location>
</feature>
<sequence>MLDIYYRHLAPKGRGSPLWIPEPNKQLPIEYQRTGMLLGDVGILAADGSFDFLFNACLPRDHPVNPQRMPEDYEPFILDPLDVQRQSEFKGASHLSSASIKRSCSTKDLQGLEFESTASEGAILTMPVGSNSADVRNIILLRRYAALHAENWYRYVVNIRGREAENGDVRFVTGFDKTTAWGMATFANSTEQRDSFQLRFRAIEDGTVGKMYRWESHSGMAESLRVGPDASEVEALRMNDPQEEGKEYENQSLFVRTLNVTLQGNVWRKLKQELGEVDVGEGDEDEHESQPPEPSPWAPNADHQAGPSSGSPATQRGSGSVGARLTFKTRGGSSTRKLTGALTFHPSRILNDMVLDAMPHARMAITEDRHWMSIMSEHDAVLPSDEELRQRISQMFTFYEVEGVAILVEKSDSADCLAQQGPYLQAIPAEKARRTSMGSPAGIQALQDSFDKLIFGSRGRFNPSEKVLPLRLRRYSPNRED</sequence>
<feature type="region of interest" description="Disordered" evidence="1">
    <location>
        <begin position="278"/>
        <end position="335"/>
    </location>
</feature>